<gene>
    <name evidence="2" type="ORF">HZI73_17005</name>
</gene>
<dbReference type="PROSITE" id="PS51257">
    <property type="entry name" value="PROKAR_LIPOPROTEIN"/>
    <property type="match status" value="1"/>
</dbReference>
<dbReference type="Pfam" id="PF10646">
    <property type="entry name" value="Germane"/>
    <property type="match status" value="2"/>
</dbReference>
<reference evidence="2" key="1">
    <citation type="submission" date="2020-07" db="EMBL/GenBank/DDBJ databases">
        <title>Vallitalea pronyensis genome.</title>
        <authorList>
            <person name="Postec A."/>
        </authorList>
    </citation>
    <scope>NUCLEOTIDE SEQUENCE</scope>
    <source>
        <strain evidence="2">FatNI3</strain>
    </source>
</reference>
<dbReference type="Proteomes" id="UP000683246">
    <property type="component" value="Chromosome"/>
</dbReference>
<name>A0A8J8MLV1_9FIRM</name>
<evidence type="ECO:0000313" key="3">
    <source>
        <dbReference type="Proteomes" id="UP000683246"/>
    </source>
</evidence>
<dbReference type="AlphaFoldDB" id="A0A8J8MLV1"/>
<dbReference type="RefSeq" id="WP_212694575.1">
    <property type="nucleotide sequence ID" value="NZ_CP058649.1"/>
</dbReference>
<dbReference type="EMBL" id="CP058649">
    <property type="protein sequence ID" value="QUI23886.1"/>
    <property type="molecule type" value="Genomic_DNA"/>
</dbReference>
<evidence type="ECO:0000259" key="1">
    <source>
        <dbReference type="SMART" id="SM00909"/>
    </source>
</evidence>
<keyword evidence="3" id="KW-1185">Reference proteome</keyword>
<dbReference type="InterPro" id="IPR019606">
    <property type="entry name" value="GerMN"/>
</dbReference>
<dbReference type="SMART" id="SM00909">
    <property type="entry name" value="Germane"/>
    <property type="match status" value="2"/>
</dbReference>
<organism evidence="2 3">
    <name type="scientific">Vallitalea pronyensis</name>
    <dbReference type="NCBI Taxonomy" id="1348613"/>
    <lineage>
        <taxon>Bacteria</taxon>
        <taxon>Bacillati</taxon>
        <taxon>Bacillota</taxon>
        <taxon>Clostridia</taxon>
        <taxon>Lachnospirales</taxon>
        <taxon>Vallitaleaceae</taxon>
        <taxon>Vallitalea</taxon>
    </lineage>
</organism>
<feature type="domain" description="GerMN" evidence="1">
    <location>
        <begin position="206"/>
        <end position="294"/>
    </location>
</feature>
<sequence length="313" mass="34722">MGKIIRICFLCLFILMLITGCGNKKTESTDKTPDLKTEMITLKSSNDNKWIEKEVTIQSVGKEEVVREIFAFLQNGIEDQDVVSTIPTDIVLKDVAFDGAQVNLNFSEDYNKMEASDETICRTSLASSLTNLSYIDAVSFQVNDIPLKGTDGKPMSPMTKEQLVLGDPEKEPKTVRKVMLYFATVDASGLVPHEVEIEVNPNEPLEKTVLNLLLEGPNNEDEVSTIPEGTKVISTSISEGVCYVDFNNDFITKHPGGSTGENLTIYSIVNTLTELPDIKKVQFLIEGEKQAVFKGHIAFDTLFERNLDIVITD</sequence>
<evidence type="ECO:0000313" key="2">
    <source>
        <dbReference type="EMBL" id="QUI23886.1"/>
    </source>
</evidence>
<dbReference type="KEGG" id="vpy:HZI73_17005"/>
<protein>
    <submittedName>
        <fullName evidence="2">GerMN domain-containing protein</fullName>
    </submittedName>
</protein>
<accession>A0A8J8MLV1</accession>
<proteinExistence type="predicted"/>
<feature type="domain" description="GerMN" evidence="1">
    <location>
        <begin position="66"/>
        <end position="159"/>
    </location>
</feature>